<dbReference type="PANTHER" id="PTHR48081">
    <property type="entry name" value="AB HYDROLASE SUPERFAMILY PROTEIN C4A8.06C"/>
    <property type="match status" value="1"/>
</dbReference>
<dbReference type="InterPro" id="IPR029058">
    <property type="entry name" value="AB_hydrolase_fold"/>
</dbReference>
<reference evidence="3" key="1">
    <citation type="submission" date="2014-12" db="EMBL/GenBank/DDBJ databases">
        <title>Investigation of esterase diversity in environmental metagenomes.</title>
        <authorList>
            <person name="Popovic A."/>
            <person name="Tchigvintsev A."/>
            <person name="Nocek B."/>
            <person name="Hajighasemi M."/>
            <person name="Brown G."/>
            <person name="Xu X."/>
            <person name="Li H."/>
            <person name="Glinos J."/>
            <person name="Yim V."/>
            <person name="Pelletier E."/>
            <person name="Chernikova T.N."/>
            <person name="Golyshina O.V."/>
            <person name="Tran H."/>
            <person name="Le Paslier D."/>
            <person name="Yakimov M.M."/>
            <person name="Savchenko A."/>
            <person name="Golyshin P.N."/>
            <person name="Yakunin A.F."/>
        </authorList>
    </citation>
    <scope>NUCLEOTIDE SEQUENCE</scope>
</reference>
<protein>
    <recommendedName>
        <fullName evidence="2">Alpha/beta hydrolase fold-3 domain-containing protein</fullName>
    </recommendedName>
</protein>
<dbReference type="EMBL" id="KP347775">
    <property type="protein sequence ID" value="AKJ87270.1"/>
    <property type="molecule type" value="Genomic_DNA"/>
</dbReference>
<evidence type="ECO:0000259" key="2">
    <source>
        <dbReference type="Pfam" id="PF07859"/>
    </source>
</evidence>
<sequence length="264" mass="28675">MARLGFHTPPLSLFLEDTLAGRPALWVSSGVKSREKVIYYIHGGGYIVGSPDTHKNMLAALSRLCGIQACLIDYRLAPEHAFPAAVDDILAGYMALLERGYASENIIIGGDSAGGGAMLVLLSELCKRGLAPRGAFALSPWTDLTLSGESLRTNAKTEAMLPVERIDELRDMYLQGADPADPRASPLFAEFPDCPPVLLQASDSEILRDDTCRMAAVLESQGVVVETYIWSDLPHVWQILHGWLPDADLALLQVAQFIRGLSRS</sequence>
<dbReference type="AlphaFoldDB" id="A0A0G3FL37"/>
<accession>A0A0G3FL37</accession>
<dbReference type="SUPFAM" id="SSF53474">
    <property type="entry name" value="alpha/beta-Hydrolases"/>
    <property type="match status" value="1"/>
</dbReference>
<dbReference type="Pfam" id="PF07859">
    <property type="entry name" value="Abhydrolase_3"/>
    <property type="match status" value="1"/>
</dbReference>
<proteinExistence type="predicted"/>
<dbReference type="GO" id="GO:0016787">
    <property type="term" value="F:hydrolase activity"/>
    <property type="evidence" value="ECO:0007669"/>
    <property type="project" value="UniProtKB-KW"/>
</dbReference>
<keyword evidence="1" id="KW-0378">Hydrolase</keyword>
<dbReference type="InterPro" id="IPR050300">
    <property type="entry name" value="GDXG_lipolytic_enzyme"/>
</dbReference>
<dbReference type="InterPro" id="IPR013094">
    <property type="entry name" value="AB_hydrolase_3"/>
</dbReference>
<dbReference type="PANTHER" id="PTHR48081:SF8">
    <property type="entry name" value="ALPHA_BETA HYDROLASE FOLD-3 DOMAIN-CONTAINING PROTEIN-RELATED"/>
    <property type="match status" value="1"/>
</dbReference>
<organism evidence="3">
    <name type="scientific">uncultured organism</name>
    <dbReference type="NCBI Taxonomy" id="155900"/>
    <lineage>
        <taxon>unclassified sequences</taxon>
        <taxon>environmental samples</taxon>
    </lineage>
</organism>
<dbReference type="Gene3D" id="3.40.50.1820">
    <property type="entry name" value="alpha/beta hydrolase"/>
    <property type="match status" value="1"/>
</dbReference>
<evidence type="ECO:0000313" key="3">
    <source>
        <dbReference type="EMBL" id="AKJ87270.1"/>
    </source>
</evidence>
<feature type="domain" description="Alpha/beta hydrolase fold-3" evidence="2">
    <location>
        <begin position="39"/>
        <end position="238"/>
    </location>
</feature>
<name>A0A0G3FL37_9ZZZZ</name>
<evidence type="ECO:0000256" key="1">
    <source>
        <dbReference type="ARBA" id="ARBA00022801"/>
    </source>
</evidence>